<evidence type="ECO:0000256" key="4">
    <source>
        <dbReference type="PROSITE-ProRule" id="PRU00409"/>
    </source>
</evidence>
<dbReference type="InterPro" id="IPR052032">
    <property type="entry name" value="ATP-dep_AA_Ligase"/>
</dbReference>
<evidence type="ECO:0000256" key="1">
    <source>
        <dbReference type="ARBA" id="ARBA00022598"/>
    </source>
</evidence>
<sequence length="425" mass="47690">MDDQVLTIAVPGLDDHNREVLERLPEADRYRFVPVLTIEELQYGDEIPVLDLLEKAKIELDRVGPVHGVIGFWDFPVSTMVPLLCEHAGTPGPSLDAVLRCEHKYWSRLEQREVIDEYPAFALVDPDVDDRPPEGVRFPMWVKPVKSFSSALAFRVEDADGFRDAVSRISEDIGRVGEPFAELLAKVDLPREIADAGGRVCVAEEAVEGRQITLEGWVGDGPLHVLGAVDTVNRDDVPSQDRFVYPSSVADAVVERMSQVTDKIVRRVGLKHTTVNVEFFWNSDTDRLTVLEVNPRHSQSHAELFADVDGAPNHRAMVRLASGQAPEMPRREGEHAIAAKWFLRRMSDGVARRVPTQEEIEEAERSVPGVTVDVIVDEGDRLSELPDQDSYSYKIANIYVGGSDPQELADRYRRCTELLPFEFDE</sequence>
<dbReference type="PROSITE" id="PS50975">
    <property type="entry name" value="ATP_GRASP"/>
    <property type="match status" value="1"/>
</dbReference>
<accession>A0ABS4VRI9</accession>
<name>A0ABS4VRI9_9PSEU</name>
<dbReference type="Pfam" id="PF13535">
    <property type="entry name" value="ATP-grasp_4"/>
    <property type="match status" value="1"/>
</dbReference>
<dbReference type="SUPFAM" id="SSF56059">
    <property type="entry name" value="Glutathione synthetase ATP-binding domain-like"/>
    <property type="match status" value="1"/>
</dbReference>
<evidence type="ECO:0000259" key="5">
    <source>
        <dbReference type="PROSITE" id="PS50975"/>
    </source>
</evidence>
<dbReference type="Proteomes" id="UP001519295">
    <property type="component" value="Unassembled WGS sequence"/>
</dbReference>
<organism evidence="6 7">
    <name type="scientific">Pseudonocardia parietis</name>
    <dbReference type="NCBI Taxonomy" id="570936"/>
    <lineage>
        <taxon>Bacteria</taxon>
        <taxon>Bacillati</taxon>
        <taxon>Actinomycetota</taxon>
        <taxon>Actinomycetes</taxon>
        <taxon>Pseudonocardiales</taxon>
        <taxon>Pseudonocardiaceae</taxon>
        <taxon>Pseudonocardia</taxon>
    </lineage>
</organism>
<feature type="domain" description="ATP-grasp" evidence="5">
    <location>
        <begin position="107"/>
        <end position="322"/>
    </location>
</feature>
<dbReference type="PANTHER" id="PTHR43585:SF2">
    <property type="entry name" value="ATP-GRASP ENZYME FSQD"/>
    <property type="match status" value="1"/>
</dbReference>
<dbReference type="PANTHER" id="PTHR43585">
    <property type="entry name" value="FUMIPYRROLE BIOSYNTHESIS PROTEIN C"/>
    <property type="match status" value="1"/>
</dbReference>
<evidence type="ECO:0000256" key="2">
    <source>
        <dbReference type="ARBA" id="ARBA00022741"/>
    </source>
</evidence>
<evidence type="ECO:0000256" key="3">
    <source>
        <dbReference type="ARBA" id="ARBA00022840"/>
    </source>
</evidence>
<keyword evidence="7" id="KW-1185">Reference proteome</keyword>
<keyword evidence="2 4" id="KW-0547">Nucleotide-binding</keyword>
<dbReference type="RefSeq" id="WP_210026600.1">
    <property type="nucleotide sequence ID" value="NZ_JAGINU010000001.1"/>
</dbReference>
<evidence type="ECO:0000313" key="6">
    <source>
        <dbReference type="EMBL" id="MBP2366531.1"/>
    </source>
</evidence>
<keyword evidence="3 4" id="KW-0067">ATP-binding</keyword>
<dbReference type="Gene3D" id="3.30.470.20">
    <property type="entry name" value="ATP-grasp fold, B domain"/>
    <property type="match status" value="1"/>
</dbReference>
<reference evidence="6 7" key="1">
    <citation type="submission" date="2021-03" db="EMBL/GenBank/DDBJ databases">
        <title>Sequencing the genomes of 1000 actinobacteria strains.</title>
        <authorList>
            <person name="Klenk H.-P."/>
        </authorList>
    </citation>
    <scope>NUCLEOTIDE SEQUENCE [LARGE SCALE GENOMIC DNA]</scope>
    <source>
        <strain evidence="6 7">DSM 45256</strain>
    </source>
</reference>
<keyword evidence="1" id="KW-0436">Ligase</keyword>
<protein>
    <recommendedName>
        <fullName evidence="5">ATP-grasp domain-containing protein</fullName>
    </recommendedName>
</protein>
<gene>
    <name evidence="6" type="ORF">JOF36_002227</name>
</gene>
<comment type="caution">
    <text evidence="6">The sequence shown here is derived from an EMBL/GenBank/DDBJ whole genome shotgun (WGS) entry which is preliminary data.</text>
</comment>
<dbReference type="EMBL" id="JAGINU010000001">
    <property type="protein sequence ID" value="MBP2366531.1"/>
    <property type="molecule type" value="Genomic_DNA"/>
</dbReference>
<proteinExistence type="predicted"/>
<evidence type="ECO:0000313" key="7">
    <source>
        <dbReference type="Proteomes" id="UP001519295"/>
    </source>
</evidence>
<dbReference type="InterPro" id="IPR011761">
    <property type="entry name" value="ATP-grasp"/>
</dbReference>